<proteinExistence type="predicted"/>
<gene>
    <name evidence="1" type="ORF">BOX15_Mlig020725g2</name>
</gene>
<dbReference type="Proteomes" id="UP000215902">
    <property type="component" value="Unassembled WGS sequence"/>
</dbReference>
<feature type="non-terminal residue" evidence="1">
    <location>
        <position position="1"/>
    </location>
</feature>
<sequence length="82" mass="9026">FKPSATLQLPNCEFFQLEDSISLDLQAEVMLRFLMLLVALILVGATQQAQADSCSCEDNKWLCKTKSGRFCGICLGQGGCYD</sequence>
<evidence type="ECO:0000313" key="1">
    <source>
        <dbReference type="EMBL" id="PAA49576.1"/>
    </source>
</evidence>
<comment type="caution">
    <text evidence="1">The sequence shown here is derived from an EMBL/GenBank/DDBJ whole genome shotgun (WGS) entry which is preliminary data.</text>
</comment>
<dbReference type="AlphaFoldDB" id="A0A267DK92"/>
<protein>
    <submittedName>
        <fullName evidence="1">Uncharacterized protein</fullName>
    </submittedName>
</protein>
<organism evidence="1 2">
    <name type="scientific">Macrostomum lignano</name>
    <dbReference type="NCBI Taxonomy" id="282301"/>
    <lineage>
        <taxon>Eukaryota</taxon>
        <taxon>Metazoa</taxon>
        <taxon>Spiralia</taxon>
        <taxon>Lophotrochozoa</taxon>
        <taxon>Platyhelminthes</taxon>
        <taxon>Rhabditophora</taxon>
        <taxon>Macrostomorpha</taxon>
        <taxon>Macrostomida</taxon>
        <taxon>Macrostomidae</taxon>
        <taxon>Macrostomum</taxon>
    </lineage>
</organism>
<evidence type="ECO:0000313" key="2">
    <source>
        <dbReference type="Proteomes" id="UP000215902"/>
    </source>
</evidence>
<name>A0A267DK92_9PLAT</name>
<keyword evidence="2" id="KW-1185">Reference proteome</keyword>
<reference evidence="1 2" key="1">
    <citation type="submission" date="2017-06" db="EMBL/GenBank/DDBJ databases">
        <title>A platform for efficient transgenesis in Macrostomum lignano, a flatworm model organism for stem cell research.</title>
        <authorList>
            <person name="Berezikov E."/>
        </authorList>
    </citation>
    <scope>NUCLEOTIDE SEQUENCE [LARGE SCALE GENOMIC DNA]</scope>
    <source>
        <strain evidence="1">DV1</strain>
        <tissue evidence="1">Whole organism</tissue>
    </source>
</reference>
<accession>A0A267DK92</accession>
<dbReference type="EMBL" id="NIVC01003839">
    <property type="protein sequence ID" value="PAA49576.1"/>
    <property type="molecule type" value="Genomic_DNA"/>
</dbReference>